<feature type="domain" description="RDD" evidence="6">
    <location>
        <begin position="19"/>
        <end position="145"/>
    </location>
</feature>
<evidence type="ECO:0000313" key="7">
    <source>
        <dbReference type="EMBL" id="PPK95009.1"/>
    </source>
</evidence>
<keyword evidence="3 5" id="KW-1133">Transmembrane helix</keyword>
<dbReference type="Proteomes" id="UP000239002">
    <property type="component" value="Unassembled WGS sequence"/>
</dbReference>
<feature type="transmembrane region" description="Helical" evidence="5">
    <location>
        <begin position="111"/>
        <end position="132"/>
    </location>
</feature>
<feature type="transmembrane region" description="Helical" evidence="5">
    <location>
        <begin position="25"/>
        <end position="47"/>
    </location>
</feature>
<keyword evidence="4 5" id="KW-0472">Membrane</keyword>
<keyword evidence="8" id="KW-1185">Reference proteome</keyword>
<protein>
    <submittedName>
        <fullName evidence="7">Putative RDD family membrane protein YckC</fullName>
    </submittedName>
</protein>
<dbReference type="GO" id="GO:0016020">
    <property type="term" value="C:membrane"/>
    <property type="evidence" value="ECO:0007669"/>
    <property type="project" value="UniProtKB-SubCell"/>
</dbReference>
<dbReference type="OrthoDB" id="9814143at2"/>
<evidence type="ECO:0000259" key="6">
    <source>
        <dbReference type="Pfam" id="PF06271"/>
    </source>
</evidence>
<comment type="caution">
    <text evidence="7">The sequence shown here is derived from an EMBL/GenBank/DDBJ whole genome shotgun (WGS) entry which is preliminary data.</text>
</comment>
<accession>A0A2S6ILB7</accession>
<sequence>MSNTAINTAQNVNIEYEFAGVGKRMLAFLLDLVIFAIYLITMSLTIYRAVGLFDDNNTLGIQELSMLPIFCYSLLMHLIFNGRTVGKFIMGIKVVREDGSPARLSDYLVRWIFRLVDIVIFFGTVGVVSILFSEKKQRLGDLAAKTIVINTKKSTKISHTILEDLDPNYQTQFQNAYLLTDADVNEIKDIYRLAGESRDYMTLRELRIKVESLLNINSDLRDGVFIRTVLKDYTYLTQGR</sequence>
<dbReference type="EMBL" id="PTJE01000003">
    <property type="protein sequence ID" value="PPK95009.1"/>
    <property type="molecule type" value="Genomic_DNA"/>
</dbReference>
<keyword evidence="2 5" id="KW-0812">Transmembrane</keyword>
<evidence type="ECO:0000313" key="8">
    <source>
        <dbReference type="Proteomes" id="UP000239002"/>
    </source>
</evidence>
<dbReference type="InterPro" id="IPR010432">
    <property type="entry name" value="RDD"/>
</dbReference>
<dbReference type="Pfam" id="PF06271">
    <property type="entry name" value="RDD"/>
    <property type="match status" value="1"/>
</dbReference>
<proteinExistence type="predicted"/>
<reference evidence="7 8" key="1">
    <citation type="submission" date="2018-02" db="EMBL/GenBank/DDBJ databases">
        <title>Genomic Encyclopedia of Archaeal and Bacterial Type Strains, Phase II (KMG-II): from individual species to whole genera.</title>
        <authorList>
            <person name="Goeker M."/>
        </authorList>
    </citation>
    <scope>NUCLEOTIDE SEQUENCE [LARGE SCALE GENOMIC DNA]</scope>
    <source>
        <strain evidence="7 8">DSM 16809</strain>
    </source>
</reference>
<dbReference type="PANTHER" id="PTHR38480:SF1">
    <property type="entry name" value="SLR0254 PROTEIN"/>
    <property type="match status" value="1"/>
</dbReference>
<evidence type="ECO:0000256" key="5">
    <source>
        <dbReference type="SAM" id="Phobius"/>
    </source>
</evidence>
<comment type="subcellular location">
    <subcellularLocation>
        <location evidence="1">Membrane</location>
        <topology evidence="1">Multi-pass membrane protein</topology>
    </subcellularLocation>
</comment>
<evidence type="ECO:0000256" key="3">
    <source>
        <dbReference type="ARBA" id="ARBA00022989"/>
    </source>
</evidence>
<evidence type="ECO:0000256" key="1">
    <source>
        <dbReference type="ARBA" id="ARBA00004141"/>
    </source>
</evidence>
<gene>
    <name evidence="7" type="ORF">LY01_01762</name>
</gene>
<evidence type="ECO:0000256" key="4">
    <source>
        <dbReference type="ARBA" id="ARBA00023136"/>
    </source>
</evidence>
<dbReference type="PANTHER" id="PTHR38480">
    <property type="entry name" value="SLR0254 PROTEIN"/>
    <property type="match status" value="1"/>
</dbReference>
<feature type="transmembrane region" description="Helical" evidence="5">
    <location>
        <begin position="59"/>
        <end position="80"/>
    </location>
</feature>
<dbReference type="AlphaFoldDB" id="A0A2S6ILB7"/>
<organism evidence="7 8">
    <name type="scientific">Nonlabens xylanidelens</name>
    <dbReference type="NCBI Taxonomy" id="191564"/>
    <lineage>
        <taxon>Bacteria</taxon>
        <taxon>Pseudomonadati</taxon>
        <taxon>Bacteroidota</taxon>
        <taxon>Flavobacteriia</taxon>
        <taxon>Flavobacteriales</taxon>
        <taxon>Flavobacteriaceae</taxon>
        <taxon>Nonlabens</taxon>
    </lineage>
</organism>
<dbReference type="RefSeq" id="WP_104515449.1">
    <property type="nucleotide sequence ID" value="NZ_MQVW01000024.1"/>
</dbReference>
<evidence type="ECO:0000256" key="2">
    <source>
        <dbReference type="ARBA" id="ARBA00022692"/>
    </source>
</evidence>
<name>A0A2S6ILB7_9FLAO</name>